<dbReference type="PANTHER" id="PTHR43767">
    <property type="entry name" value="LONG-CHAIN-FATTY-ACID--COA LIGASE"/>
    <property type="match status" value="1"/>
</dbReference>
<dbReference type="InterPro" id="IPR000873">
    <property type="entry name" value="AMP-dep_synth/lig_dom"/>
</dbReference>
<dbReference type="EMBL" id="CGIH01000051">
    <property type="protein sequence ID" value="CFY08528.1"/>
    <property type="molecule type" value="Genomic_DNA"/>
</dbReference>
<evidence type="ECO:0000313" key="5">
    <source>
        <dbReference type="Proteomes" id="UP000045545"/>
    </source>
</evidence>
<keyword evidence="1" id="KW-1133">Transmembrane helix</keyword>
<dbReference type="SUPFAM" id="SSF56801">
    <property type="entry name" value="Acetyl-CoA synthetase-like"/>
    <property type="match status" value="1"/>
</dbReference>
<dbReference type="Pfam" id="PF00501">
    <property type="entry name" value="AMP-binding"/>
    <property type="match status" value="1"/>
</dbReference>
<protein>
    <submittedName>
        <fullName evidence="4">AMP-dependent synthetase/ligase</fullName>
    </submittedName>
</protein>
<dbReference type="OrthoDB" id="9778383at2"/>
<dbReference type="Gene3D" id="3.30.300.30">
    <property type="match status" value="1"/>
</dbReference>
<keyword evidence="4" id="KW-0436">Ligase</keyword>
<name>A0A0E4GCW4_9FIRM</name>
<keyword evidence="1" id="KW-0472">Membrane</keyword>
<dbReference type="Pfam" id="PF13193">
    <property type="entry name" value="AMP-binding_C"/>
    <property type="match status" value="1"/>
</dbReference>
<keyword evidence="1" id="KW-0812">Transmembrane</keyword>
<organism evidence="4 5">
    <name type="scientific">Syntrophomonas zehnderi OL-4</name>
    <dbReference type="NCBI Taxonomy" id="690567"/>
    <lineage>
        <taxon>Bacteria</taxon>
        <taxon>Bacillati</taxon>
        <taxon>Bacillota</taxon>
        <taxon>Clostridia</taxon>
        <taxon>Eubacteriales</taxon>
        <taxon>Syntrophomonadaceae</taxon>
        <taxon>Syntrophomonas</taxon>
    </lineage>
</organism>
<accession>A0A0E4GCW4</accession>
<dbReference type="AlphaFoldDB" id="A0A0E4GCW4"/>
<evidence type="ECO:0000313" key="4">
    <source>
        <dbReference type="EMBL" id="CFY08528.1"/>
    </source>
</evidence>
<dbReference type="InterPro" id="IPR050237">
    <property type="entry name" value="ATP-dep_AMP-bd_enzyme"/>
</dbReference>
<reference evidence="4 5" key="1">
    <citation type="submission" date="2015-03" db="EMBL/GenBank/DDBJ databases">
        <authorList>
            <person name="Murphy D."/>
        </authorList>
    </citation>
    <scope>NUCLEOTIDE SEQUENCE [LARGE SCALE GENOMIC DNA]</scope>
    <source>
        <strain evidence="4 5">OL-4</strain>
    </source>
</reference>
<dbReference type="InterPro" id="IPR042099">
    <property type="entry name" value="ANL_N_sf"/>
</dbReference>
<proteinExistence type="predicted"/>
<dbReference type="InterPro" id="IPR020845">
    <property type="entry name" value="AMP-binding_CS"/>
</dbReference>
<evidence type="ECO:0000256" key="1">
    <source>
        <dbReference type="SAM" id="Phobius"/>
    </source>
</evidence>
<sequence length="510" mass="56020">MNVVHLALDNLEKYGEYTFLCFNGQGYSNIYVDKKSNYLGYGLQERGLKKDERVIVFLDNMPEVVISYYAILRIGAIVVPVNPQMSAEDLAHIISDCEPGAVITSARLSATVSQALDLACLKPQVIVVGDVANEENISIEDCYVPEDTLLMTDRPDDAAAAIIYTSGTTGPPKGVVLSHFNLYMQGHSDIRGMGFFDSSGNRLIDKVNLLVVLPLSHVYGLCTIAVAFLAGGSIFLLPNFNLKQILCYIQTYDITVFGGVPSMYAALASYPDVEKYNVSSVTRWLCGAAPLPGSVRGAFEKRFNSNIIEGYGLTETVSGYSLQRHDRLIKPGSVGQPVSGSEVRVVDDIGRMLPPGHVGEFIIKGANVMQGYYKNEAKTAEVIKDGWLYTGDIGYMDEDGDIFLIERKQDLIKRAGITIYPSEVEEVLLSHPDIREVGVMGIPEPEYGEQVGAFIVLKKGAKANKNSIKAFCRKSLPDYKVPVRIVFCDSLPKNELGRILRREIAKTISL</sequence>
<dbReference type="RefSeq" id="WP_046499970.1">
    <property type="nucleotide sequence ID" value="NZ_CGIH01000051.1"/>
</dbReference>
<dbReference type="Proteomes" id="UP000045545">
    <property type="component" value="Unassembled WGS sequence"/>
</dbReference>
<dbReference type="Gene3D" id="3.40.50.12780">
    <property type="entry name" value="N-terminal domain of ligase-like"/>
    <property type="match status" value="1"/>
</dbReference>
<dbReference type="STRING" id="690567.2687"/>
<evidence type="ECO:0000259" key="2">
    <source>
        <dbReference type="Pfam" id="PF00501"/>
    </source>
</evidence>
<dbReference type="PANTHER" id="PTHR43767:SF1">
    <property type="entry name" value="NONRIBOSOMAL PEPTIDE SYNTHASE PES1 (EUROFUNG)-RELATED"/>
    <property type="match status" value="1"/>
</dbReference>
<dbReference type="GO" id="GO:0016878">
    <property type="term" value="F:acid-thiol ligase activity"/>
    <property type="evidence" value="ECO:0007669"/>
    <property type="project" value="UniProtKB-ARBA"/>
</dbReference>
<evidence type="ECO:0000259" key="3">
    <source>
        <dbReference type="Pfam" id="PF13193"/>
    </source>
</evidence>
<feature type="transmembrane region" description="Helical" evidence="1">
    <location>
        <begin position="209"/>
        <end position="237"/>
    </location>
</feature>
<feature type="domain" description="AMP-binding enzyme C-terminal" evidence="3">
    <location>
        <begin position="423"/>
        <end position="497"/>
    </location>
</feature>
<gene>
    <name evidence="4" type="ORF">2687</name>
</gene>
<dbReference type="PROSITE" id="PS00455">
    <property type="entry name" value="AMP_BINDING"/>
    <property type="match status" value="1"/>
</dbReference>
<dbReference type="InterPro" id="IPR025110">
    <property type="entry name" value="AMP-bd_C"/>
</dbReference>
<keyword evidence="5" id="KW-1185">Reference proteome</keyword>
<feature type="domain" description="AMP-dependent synthetase/ligase" evidence="2">
    <location>
        <begin position="11"/>
        <end position="373"/>
    </location>
</feature>
<dbReference type="InterPro" id="IPR045851">
    <property type="entry name" value="AMP-bd_C_sf"/>
</dbReference>